<accession>A0A1B8ZQ91</accession>
<evidence type="ECO:0008006" key="3">
    <source>
        <dbReference type="Google" id="ProtNLM"/>
    </source>
</evidence>
<proteinExistence type="predicted"/>
<evidence type="ECO:0000313" key="2">
    <source>
        <dbReference type="Proteomes" id="UP000093432"/>
    </source>
</evidence>
<dbReference type="STRING" id="651561.BBI00_04985"/>
<comment type="caution">
    <text evidence="1">The sequence shown here is derived from an EMBL/GenBank/DDBJ whole genome shotgun (WGS) entry which is preliminary data.</text>
</comment>
<dbReference type="OrthoDB" id="980661at2"/>
<name>A0A1B8ZQ91_9FLAO</name>
<evidence type="ECO:0000313" key="1">
    <source>
        <dbReference type="EMBL" id="OCA73737.1"/>
    </source>
</evidence>
<dbReference type="EMBL" id="MAYG01000001">
    <property type="protein sequence ID" value="OCA73737.1"/>
    <property type="molecule type" value="Genomic_DNA"/>
</dbReference>
<dbReference type="AlphaFoldDB" id="A0A1B8ZQ91"/>
<dbReference type="InterPro" id="IPR016888">
    <property type="entry name" value="UCP028498"/>
</dbReference>
<reference evidence="2" key="1">
    <citation type="submission" date="2016-07" db="EMBL/GenBank/DDBJ databases">
        <authorList>
            <person name="Florea S."/>
            <person name="Webb J.S."/>
            <person name="Jaromczyk J."/>
            <person name="Schardl C.L."/>
        </authorList>
    </citation>
    <scope>NUCLEOTIDE SEQUENCE [LARGE SCALE GENOMIC DNA]</scope>
    <source>
        <strain evidence="2">CC-VM-7</strain>
    </source>
</reference>
<dbReference type="RefSeq" id="WP_065397736.1">
    <property type="nucleotide sequence ID" value="NZ_MAYG01000001.1"/>
</dbReference>
<organism evidence="1 2">
    <name type="scientific">Chryseobacterium arthrosphaerae</name>
    <dbReference type="NCBI Taxonomy" id="651561"/>
    <lineage>
        <taxon>Bacteria</taxon>
        <taxon>Pseudomonadati</taxon>
        <taxon>Bacteroidota</taxon>
        <taxon>Flavobacteriia</taxon>
        <taxon>Flavobacteriales</taxon>
        <taxon>Weeksellaceae</taxon>
        <taxon>Chryseobacterium group</taxon>
        <taxon>Chryseobacterium</taxon>
    </lineage>
</organism>
<sequence length="125" mass="14539">MNKDSAHAYIQSHNLIGIKAGAERPDFLEIWMVIVRNRIFARSWGLAERSWYTAFLKNPEGQIRCGEETCNIQAVIPEDIDELTAEINQAYMTKYNSERNRKYAEGIIKGKHIQKTMEFVICDER</sequence>
<protein>
    <recommendedName>
        <fullName evidence="3">DUF2255 family protein</fullName>
    </recommendedName>
</protein>
<gene>
    <name evidence="1" type="ORF">BBI00_04985</name>
</gene>
<dbReference type="Pfam" id="PF10012">
    <property type="entry name" value="DUF2255"/>
    <property type="match status" value="1"/>
</dbReference>
<dbReference type="Proteomes" id="UP000093432">
    <property type="component" value="Unassembled WGS sequence"/>
</dbReference>